<evidence type="ECO:0000313" key="2">
    <source>
        <dbReference type="Proteomes" id="UP000635142"/>
    </source>
</evidence>
<dbReference type="EMBL" id="JACTAG010000003">
    <property type="protein sequence ID" value="MBD3666033.1"/>
    <property type="molecule type" value="Genomic_DNA"/>
</dbReference>
<dbReference type="InterPro" id="IPR029033">
    <property type="entry name" value="His_PPase_superfam"/>
</dbReference>
<gene>
    <name evidence="1" type="ORF">H9Q16_19005</name>
</gene>
<comment type="caution">
    <text evidence="1">The sequence shown here is derived from an EMBL/GenBank/DDBJ whole genome shotgun (WGS) entry which is preliminary data.</text>
</comment>
<dbReference type="PANTHER" id="PTHR47623">
    <property type="entry name" value="OS09G0287300 PROTEIN"/>
    <property type="match status" value="1"/>
</dbReference>
<dbReference type="SMART" id="SM00855">
    <property type="entry name" value="PGAM"/>
    <property type="match status" value="1"/>
</dbReference>
<dbReference type="Pfam" id="PF00300">
    <property type="entry name" value="His_Phos_1"/>
    <property type="match status" value="1"/>
</dbReference>
<proteinExistence type="predicted"/>
<dbReference type="PANTHER" id="PTHR47623:SF1">
    <property type="entry name" value="OS09G0287300 PROTEIN"/>
    <property type="match status" value="1"/>
</dbReference>
<organism evidence="1 2">
    <name type="scientific">Sulfitobacter aestuariivivens</name>
    <dbReference type="NCBI Taxonomy" id="2766981"/>
    <lineage>
        <taxon>Bacteria</taxon>
        <taxon>Pseudomonadati</taxon>
        <taxon>Pseudomonadota</taxon>
        <taxon>Alphaproteobacteria</taxon>
        <taxon>Rhodobacterales</taxon>
        <taxon>Roseobacteraceae</taxon>
        <taxon>Sulfitobacter</taxon>
    </lineage>
</organism>
<accession>A0A927D6G2</accession>
<name>A0A927D6G2_9RHOB</name>
<reference evidence="1" key="1">
    <citation type="submission" date="2020-08" db="EMBL/GenBank/DDBJ databases">
        <title>Sulfitobacter aestuariivivens sp. nov., isolated from a tidal flat.</title>
        <authorList>
            <person name="Park S."/>
            <person name="Yoon J.-H."/>
        </authorList>
    </citation>
    <scope>NUCLEOTIDE SEQUENCE</scope>
    <source>
        <strain evidence="1">TSTF-M16</strain>
    </source>
</reference>
<dbReference type="CDD" id="cd07067">
    <property type="entry name" value="HP_PGM_like"/>
    <property type="match status" value="1"/>
</dbReference>
<dbReference type="SUPFAM" id="SSF53254">
    <property type="entry name" value="Phosphoglycerate mutase-like"/>
    <property type="match status" value="1"/>
</dbReference>
<dbReference type="Gene3D" id="3.40.50.1240">
    <property type="entry name" value="Phosphoglycerate mutase-like"/>
    <property type="match status" value="1"/>
</dbReference>
<sequence length="163" mass="18156">MKTLILMRHAKSDWSSGAASDHDRPLNARGQQASAALGDWLRREKILPDQVLCSSAKRTGETLLGLDLPDGIDTRFTRDLYLATHNDILHVMRQATGQVVLMLGHNPGISITASEVLAQRPDHPKFDQYPTGATLVADFEIDDWRDADWGQATARRFVVPRDL</sequence>
<protein>
    <submittedName>
        <fullName evidence="1">Histidine phosphatase family protein</fullName>
    </submittedName>
</protein>
<dbReference type="InterPro" id="IPR013078">
    <property type="entry name" value="His_Pase_superF_clade-1"/>
</dbReference>
<keyword evidence="2" id="KW-1185">Reference proteome</keyword>
<dbReference type="Proteomes" id="UP000635142">
    <property type="component" value="Unassembled WGS sequence"/>
</dbReference>
<dbReference type="AlphaFoldDB" id="A0A927D6G2"/>
<dbReference type="RefSeq" id="WP_191077049.1">
    <property type="nucleotide sequence ID" value="NZ_JACTAG010000003.1"/>
</dbReference>
<evidence type="ECO:0000313" key="1">
    <source>
        <dbReference type="EMBL" id="MBD3666033.1"/>
    </source>
</evidence>